<evidence type="ECO:0000256" key="2">
    <source>
        <dbReference type="ARBA" id="ARBA00006387"/>
    </source>
</evidence>
<keyword evidence="9" id="KW-1185">Reference proteome</keyword>
<dbReference type="PANTHER" id="PTHR13148:SF0">
    <property type="entry name" value="POST-GPI ATTACHMENT TO PROTEINS FACTOR 3"/>
    <property type="match status" value="1"/>
</dbReference>
<keyword evidence="6 8" id="KW-1133">Transmembrane helix</keyword>
<evidence type="ECO:0000256" key="5">
    <source>
        <dbReference type="ARBA" id="ARBA00022729"/>
    </source>
</evidence>
<comment type="subcellular location">
    <subcellularLocation>
        <location evidence="1">Endomembrane system</location>
        <topology evidence="1">Multi-pass membrane protein</topology>
    </subcellularLocation>
    <subcellularLocation>
        <location evidence="8">Golgi apparatus membrane</location>
        <topology evidence="8">Multi-pass membrane protein</topology>
    </subcellularLocation>
</comment>
<evidence type="ECO:0000256" key="1">
    <source>
        <dbReference type="ARBA" id="ARBA00004127"/>
    </source>
</evidence>
<protein>
    <recommendedName>
        <fullName evidence="8">Post-GPI attachment to proteins factor 3</fullName>
    </recommendedName>
</protein>
<dbReference type="GO" id="GO:0006506">
    <property type="term" value="P:GPI anchor biosynthetic process"/>
    <property type="evidence" value="ECO:0007669"/>
    <property type="project" value="UniProtKB-KW"/>
</dbReference>
<evidence type="ECO:0000313" key="12">
    <source>
        <dbReference type="RefSeq" id="XP_022099025.1"/>
    </source>
</evidence>
<evidence type="ECO:0000256" key="4">
    <source>
        <dbReference type="ARBA" id="ARBA00022692"/>
    </source>
</evidence>
<comment type="similarity">
    <text evidence="2 8">Belongs to the PGAP3 family.</text>
</comment>
<feature type="transmembrane region" description="Helical" evidence="8">
    <location>
        <begin position="266"/>
        <end position="286"/>
    </location>
</feature>
<feature type="transmembrane region" description="Helical" evidence="8">
    <location>
        <begin position="241"/>
        <end position="259"/>
    </location>
</feature>
<evidence type="ECO:0000313" key="9">
    <source>
        <dbReference type="Proteomes" id="UP000694845"/>
    </source>
</evidence>
<dbReference type="AlphaFoldDB" id="A0A8B7Z0A1"/>
<dbReference type="RefSeq" id="XP_022099024.1">
    <property type="nucleotide sequence ID" value="XM_022243332.1"/>
</dbReference>
<feature type="transmembrane region" description="Helical" evidence="8">
    <location>
        <begin position="115"/>
        <end position="133"/>
    </location>
</feature>
<evidence type="ECO:0000256" key="7">
    <source>
        <dbReference type="ARBA" id="ARBA00023136"/>
    </source>
</evidence>
<dbReference type="OrthoDB" id="419770at2759"/>
<accession>A0A8B7Z0A1</accession>
<comment type="function">
    <text evidence="8">Involved in the lipid remodeling steps of GPI-anchor maturation.</text>
</comment>
<dbReference type="RefSeq" id="XP_022099023.1">
    <property type="nucleotide sequence ID" value="XM_022243331.1"/>
</dbReference>
<feature type="transmembrane region" description="Helical" evidence="8">
    <location>
        <begin position="210"/>
        <end position="229"/>
    </location>
</feature>
<dbReference type="Proteomes" id="UP000694845">
    <property type="component" value="Unplaced"/>
</dbReference>
<evidence type="ECO:0000256" key="8">
    <source>
        <dbReference type="RuleBase" id="RU365066"/>
    </source>
</evidence>
<feature type="transmembrane region" description="Helical" evidence="8">
    <location>
        <begin position="180"/>
        <end position="198"/>
    </location>
</feature>
<organism evidence="9 11">
    <name type="scientific">Acanthaster planci</name>
    <name type="common">Crown-of-thorns starfish</name>
    <dbReference type="NCBI Taxonomy" id="133434"/>
    <lineage>
        <taxon>Eukaryota</taxon>
        <taxon>Metazoa</taxon>
        <taxon>Echinodermata</taxon>
        <taxon>Eleutherozoa</taxon>
        <taxon>Asterozoa</taxon>
        <taxon>Asteroidea</taxon>
        <taxon>Valvatacea</taxon>
        <taxon>Valvatida</taxon>
        <taxon>Acanthasteridae</taxon>
        <taxon>Acanthaster</taxon>
    </lineage>
</organism>
<dbReference type="RefSeq" id="XP_022099025.1">
    <property type="nucleotide sequence ID" value="XM_022243333.1"/>
</dbReference>
<sequence length="338" mass="39412">MAVSSTTVMHLVAVSFLLTIWLHPLSVNASWGDQHHVFRNYRRYCLNINCSTDSKLDRFNSRQPLYLRLLGWDCWSECTYESMWHLTQKTLDEMGKVPQFYGKWPFIRFMGMQEPASSIFSILNGLVAVYMLIQFRKQVPSTAPMYETWHGYFAVQINTWVWSTVFHFRDVTWTEKMDYISAFSLIVSGLVMFILRVFCVKGNTLNLKVAIPAVSVIGIFFLSHAFYLGFTKFSYGYNLKVNLTFALISSVAWILWSIVVRSRQRYVWKAILSILSGNLLTLLEVFDFPPIWWVFDAHSIWHGGTAPLAVVFYSFVIDDCLYLNEEYMKTPDFRRKGV</sequence>
<dbReference type="GO" id="GO:0005789">
    <property type="term" value="C:endoplasmic reticulum membrane"/>
    <property type="evidence" value="ECO:0007669"/>
    <property type="project" value="TreeGrafter"/>
</dbReference>
<dbReference type="GeneID" id="110983779"/>
<evidence type="ECO:0000256" key="6">
    <source>
        <dbReference type="ARBA" id="ARBA00022989"/>
    </source>
</evidence>
<dbReference type="PANTHER" id="PTHR13148">
    <property type="entry name" value="PER1-RELATED"/>
    <property type="match status" value="1"/>
</dbReference>
<keyword evidence="5 8" id="KW-0732">Signal</keyword>
<dbReference type="GO" id="GO:0000139">
    <property type="term" value="C:Golgi membrane"/>
    <property type="evidence" value="ECO:0007669"/>
    <property type="project" value="UniProtKB-SubCell"/>
</dbReference>
<dbReference type="CTD" id="93210"/>
<comment type="caution">
    <text evidence="8">Lacks conserved residue(s) required for the propagation of feature annotation.</text>
</comment>
<name>A0A8B7Z0A1_ACAPL</name>
<keyword evidence="7 8" id="KW-0472">Membrane</keyword>
<dbReference type="OMA" id="DFMIEDC"/>
<evidence type="ECO:0000256" key="3">
    <source>
        <dbReference type="ARBA" id="ARBA00022502"/>
    </source>
</evidence>
<dbReference type="KEGG" id="aplc:110983779"/>
<dbReference type="GO" id="GO:0016788">
    <property type="term" value="F:hydrolase activity, acting on ester bonds"/>
    <property type="evidence" value="ECO:0007669"/>
    <property type="project" value="TreeGrafter"/>
</dbReference>
<dbReference type="InterPro" id="IPR007217">
    <property type="entry name" value="Per1-like"/>
</dbReference>
<reference evidence="10 11" key="1">
    <citation type="submission" date="2025-04" db="UniProtKB">
        <authorList>
            <consortium name="RefSeq"/>
        </authorList>
    </citation>
    <scope>IDENTIFICATION</scope>
</reference>
<keyword evidence="4 8" id="KW-0812">Transmembrane</keyword>
<keyword evidence="8" id="KW-0333">Golgi apparatus</keyword>
<evidence type="ECO:0000313" key="11">
    <source>
        <dbReference type="RefSeq" id="XP_022099024.1"/>
    </source>
</evidence>
<evidence type="ECO:0000313" key="10">
    <source>
        <dbReference type="RefSeq" id="XP_022099023.1"/>
    </source>
</evidence>
<feature type="chain" id="PRO_5044519726" description="Post-GPI attachment to proteins factor 3" evidence="8">
    <location>
        <begin position="30"/>
        <end position="338"/>
    </location>
</feature>
<gene>
    <name evidence="10 11 12" type="primary">LOC110983779</name>
</gene>
<feature type="transmembrane region" description="Helical" evidence="8">
    <location>
        <begin position="306"/>
        <end position="324"/>
    </location>
</feature>
<keyword evidence="3 8" id="KW-0337">GPI-anchor biosynthesis</keyword>
<feature type="signal peptide" evidence="8">
    <location>
        <begin position="1"/>
        <end position="29"/>
    </location>
</feature>
<dbReference type="Pfam" id="PF04080">
    <property type="entry name" value="Per1"/>
    <property type="match status" value="1"/>
</dbReference>
<proteinExistence type="inferred from homology"/>